<dbReference type="AlphaFoldDB" id="A0A7J6W7I2"/>
<evidence type="ECO:0000313" key="1">
    <source>
        <dbReference type="EMBL" id="KAF5193334.1"/>
    </source>
</evidence>
<reference evidence="1 2" key="1">
    <citation type="submission" date="2020-06" db="EMBL/GenBank/DDBJ databases">
        <title>Transcriptomic and genomic resources for Thalictrum thalictroides and T. hernandezii: Facilitating candidate gene discovery in an emerging model plant lineage.</title>
        <authorList>
            <person name="Arias T."/>
            <person name="Riano-Pachon D.M."/>
            <person name="Di Stilio V.S."/>
        </authorList>
    </citation>
    <scope>NUCLEOTIDE SEQUENCE [LARGE SCALE GENOMIC DNA]</scope>
    <source>
        <strain evidence="2">cv. WT478/WT964</strain>
        <tissue evidence="1">Leaves</tissue>
    </source>
</reference>
<accession>A0A7J6W7I2</accession>
<dbReference type="EMBL" id="JABWDY010020173">
    <property type="protein sequence ID" value="KAF5193334.1"/>
    <property type="molecule type" value="Genomic_DNA"/>
</dbReference>
<evidence type="ECO:0000313" key="2">
    <source>
        <dbReference type="Proteomes" id="UP000554482"/>
    </source>
</evidence>
<organism evidence="1 2">
    <name type="scientific">Thalictrum thalictroides</name>
    <name type="common">Rue-anemone</name>
    <name type="synonym">Anemone thalictroides</name>
    <dbReference type="NCBI Taxonomy" id="46969"/>
    <lineage>
        <taxon>Eukaryota</taxon>
        <taxon>Viridiplantae</taxon>
        <taxon>Streptophyta</taxon>
        <taxon>Embryophyta</taxon>
        <taxon>Tracheophyta</taxon>
        <taxon>Spermatophyta</taxon>
        <taxon>Magnoliopsida</taxon>
        <taxon>Ranunculales</taxon>
        <taxon>Ranunculaceae</taxon>
        <taxon>Thalictroideae</taxon>
        <taxon>Thalictrum</taxon>
    </lineage>
</organism>
<keyword evidence="2" id="KW-1185">Reference proteome</keyword>
<sequence>MSESSLYDQKANERWRSGLGFTKIKQMSCPTPFLFIYLSFSFSHQLSHTLPRGDEEQRREEEETCYTASFEELLDIQFFAVTLTISQNGEVYS</sequence>
<gene>
    <name evidence="1" type="ORF">FRX31_017079</name>
</gene>
<name>A0A7J6W7I2_THATH</name>
<dbReference type="Proteomes" id="UP000554482">
    <property type="component" value="Unassembled WGS sequence"/>
</dbReference>
<comment type="caution">
    <text evidence="1">The sequence shown here is derived from an EMBL/GenBank/DDBJ whole genome shotgun (WGS) entry which is preliminary data.</text>
</comment>
<proteinExistence type="predicted"/>
<protein>
    <submittedName>
        <fullName evidence="1">Uncharacterized protein</fullName>
    </submittedName>
</protein>